<dbReference type="STRING" id="5514.A0A395RVT3"/>
<comment type="caution">
    <text evidence="4">The sequence shown here is derived from an EMBL/GenBank/DDBJ whole genome shotgun (WGS) entry which is preliminary data.</text>
</comment>
<dbReference type="EMBL" id="PXOF01000118">
    <property type="protein sequence ID" value="RGP64266.1"/>
    <property type="molecule type" value="Genomic_DNA"/>
</dbReference>
<dbReference type="PANTHER" id="PTHR44845">
    <property type="entry name" value="CARRIER DOMAIN-CONTAINING PROTEIN"/>
    <property type="match status" value="1"/>
</dbReference>
<dbReference type="SUPFAM" id="SSF51735">
    <property type="entry name" value="NAD(P)-binding Rossmann-fold domains"/>
    <property type="match status" value="1"/>
</dbReference>
<sequence length="334" mass="37048">MYKITVNPKEQGGVTDTGATGYVGRFLLPHLAASDKVEKLFCLVRPETDSEKLGATSDKVELFPADLSRPNLALSDSDQAFLSSNADLILHIGANRAFWDDYEVLRPVNLEFVKELTKIALPRRVPVHFFSSGSKRIYSGEREGHDIYNVEQVEGYRSEPPEDGTDGYVASKWAAENFLLQVSEKFQLPVTLHTPMPTPDHGPGGTLAKPEPDQMVNELVDITSKLRVRPTMEGLAGWADILPISTVVQDVCGSIFSGDAEPTSEVNRVFHTGAQRMNWQLFIAELKMNPRICDLPSMDTLLWIGDAKRSGFSFFMPSHRLVVLGESGNIVSRR</sequence>
<reference evidence="4 5" key="1">
    <citation type="journal article" date="2018" name="PLoS Pathog.">
        <title>Evolution of structural diversity of trichothecenes, a family of toxins produced by plant pathogenic and entomopathogenic fungi.</title>
        <authorList>
            <person name="Proctor R.H."/>
            <person name="McCormick S.P."/>
            <person name="Kim H.S."/>
            <person name="Cardoza R.E."/>
            <person name="Stanley A.M."/>
            <person name="Lindo L."/>
            <person name="Kelly A."/>
            <person name="Brown D.W."/>
            <person name="Lee T."/>
            <person name="Vaughan M.M."/>
            <person name="Alexander N.J."/>
            <person name="Busman M."/>
            <person name="Gutierrez S."/>
        </authorList>
    </citation>
    <scope>NUCLEOTIDE SEQUENCE [LARGE SCALE GENOMIC DNA]</scope>
    <source>
        <strain evidence="4 5">NRRL 3299</strain>
    </source>
</reference>
<dbReference type="PANTHER" id="PTHR44845:SF6">
    <property type="entry name" value="BETA-ALANINE-ACTIVATING ENZYME"/>
    <property type="match status" value="1"/>
</dbReference>
<evidence type="ECO:0000313" key="5">
    <source>
        <dbReference type="Proteomes" id="UP000266152"/>
    </source>
</evidence>
<dbReference type="InterPro" id="IPR013120">
    <property type="entry name" value="FAR_NAD-bd"/>
</dbReference>
<evidence type="ECO:0000313" key="4">
    <source>
        <dbReference type="EMBL" id="RGP64266.1"/>
    </source>
</evidence>
<accession>A0A395RVT3</accession>
<keyword evidence="2" id="KW-0597">Phosphoprotein</keyword>
<evidence type="ECO:0000256" key="1">
    <source>
        <dbReference type="ARBA" id="ARBA00022450"/>
    </source>
</evidence>
<dbReference type="AlphaFoldDB" id="A0A395RVT3"/>
<evidence type="ECO:0000256" key="2">
    <source>
        <dbReference type="ARBA" id="ARBA00022553"/>
    </source>
</evidence>
<dbReference type="Gene3D" id="3.40.50.720">
    <property type="entry name" value="NAD(P)-binding Rossmann-like Domain"/>
    <property type="match status" value="1"/>
</dbReference>
<gene>
    <name evidence="4" type="ORF">FSPOR_8086</name>
</gene>
<name>A0A395RVT3_FUSSP</name>
<proteinExistence type="predicted"/>
<protein>
    <submittedName>
        <fullName evidence="4">Polyketide synthase</fullName>
    </submittedName>
</protein>
<evidence type="ECO:0000259" key="3">
    <source>
        <dbReference type="Pfam" id="PF07993"/>
    </source>
</evidence>
<keyword evidence="5" id="KW-1185">Reference proteome</keyword>
<feature type="domain" description="Thioester reductase (TE)" evidence="3">
    <location>
        <begin position="17"/>
        <end position="249"/>
    </location>
</feature>
<keyword evidence="1" id="KW-0596">Phosphopantetheine</keyword>
<dbReference type="Pfam" id="PF07993">
    <property type="entry name" value="NAD_binding_4"/>
    <property type="match status" value="1"/>
</dbReference>
<organism evidence="4 5">
    <name type="scientific">Fusarium sporotrichioides</name>
    <dbReference type="NCBI Taxonomy" id="5514"/>
    <lineage>
        <taxon>Eukaryota</taxon>
        <taxon>Fungi</taxon>
        <taxon>Dikarya</taxon>
        <taxon>Ascomycota</taxon>
        <taxon>Pezizomycotina</taxon>
        <taxon>Sordariomycetes</taxon>
        <taxon>Hypocreomycetidae</taxon>
        <taxon>Hypocreales</taxon>
        <taxon>Nectriaceae</taxon>
        <taxon>Fusarium</taxon>
    </lineage>
</organism>
<dbReference type="InterPro" id="IPR036291">
    <property type="entry name" value="NAD(P)-bd_dom_sf"/>
</dbReference>
<dbReference type="Proteomes" id="UP000266152">
    <property type="component" value="Unassembled WGS sequence"/>
</dbReference>